<protein>
    <submittedName>
        <fullName evidence="1">Uncharacterized protein</fullName>
    </submittedName>
</protein>
<gene>
    <name evidence="1" type="ORF">S01H4_29851</name>
</gene>
<dbReference type="EMBL" id="BART01015360">
    <property type="protein sequence ID" value="GAG83468.1"/>
    <property type="molecule type" value="Genomic_DNA"/>
</dbReference>
<accession>X1BH99</accession>
<organism evidence="1">
    <name type="scientific">marine sediment metagenome</name>
    <dbReference type="NCBI Taxonomy" id="412755"/>
    <lineage>
        <taxon>unclassified sequences</taxon>
        <taxon>metagenomes</taxon>
        <taxon>ecological metagenomes</taxon>
    </lineage>
</organism>
<reference evidence="1" key="1">
    <citation type="journal article" date="2014" name="Front. Microbiol.">
        <title>High frequency of phylogenetically diverse reductive dehalogenase-homologous genes in deep subseafloor sedimentary metagenomes.</title>
        <authorList>
            <person name="Kawai M."/>
            <person name="Futagami T."/>
            <person name="Toyoda A."/>
            <person name="Takaki Y."/>
            <person name="Nishi S."/>
            <person name="Hori S."/>
            <person name="Arai W."/>
            <person name="Tsubouchi T."/>
            <person name="Morono Y."/>
            <person name="Uchiyama I."/>
            <person name="Ito T."/>
            <person name="Fujiyama A."/>
            <person name="Inagaki F."/>
            <person name="Takami H."/>
        </authorList>
    </citation>
    <scope>NUCLEOTIDE SEQUENCE</scope>
    <source>
        <strain evidence="1">Expedition CK06-06</strain>
    </source>
</reference>
<comment type="caution">
    <text evidence="1">The sequence shown here is derived from an EMBL/GenBank/DDBJ whole genome shotgun (WGS) entry which is preliminary data.</text>
</comment>
<evidence type="ECO:0000313" key="1">
    <source>
        <dbReference type="EMBL" id="GAG83468.1"/>
    </source>
</evidence>
<name>X1BH99_9ZZZZ</name>
<dbReference type="AlphaFoldDB" id="X1BH99"/>
<proteinExistence type="predicted"/>
<sequence>MQINLYSPDNLGSSVILCKNLFSHIEAGLRSLDMKIFLILL</sequence>